<dbReference type="OrthoDB" id="9807519at2"/>
<dbReference type="InterPro" id="IPR036278">
    <property type="entry name" value="Sialidase_sf"/>
</dbReference>
<feature type="signal peptide" evidence="1">
    <location>
        <begin position="1"/>
        <end position="31"/>
    </location>
</feature>
<dbReference type="PROSITE" id="PS51272">
    <property type="entry name" value="SLH"/>
    <property type="match status" value="3"/>
</dbReference>
<dbReference type="Gene3D" id="2.80.10.50">
    <property type="match status" value="1"/>
</dbReference>
<evidence type="ECO:0000313" key="4">
    <source>
        <dbReference type="Proteomes" id="UP000245166"/>
    </source>
</evidence>
<gene>
    <name evidence="3" type="ORF">C8046_03415</name>
</gene>
<evidence type="ECO:0000259" key="2">
    <source>
        <dbReference type="PROSITE" id="PS51272"/>
    </source>
</evidence>
<dbReference type="InterPro" id="IPR006311">
    <property type="entry name" value="TAT_signal"/>
</dbReference>
<dbReference type="PROSITE" id="PS51318">
    <property type="entry name" value="TAT"/>
    <property type="match status" value="1"/>
</dbReference>
<dbReference type="SUPFAM" id="SSF50370">
    <property type="entry name" value="Ricin B-like lectins"/>
    <property type="match status" value="1"/>
</dbReference>
<proteinExistence type="predicted"/>
<dbReference type="InterPro" id="IPR001119">
    <property type="entry name" value="SLH_dom"/>
</dbReference>
<dbReference type="PANTHER" id="PTHR38792:SF3">
    <property type="entry name" value="BNR_ASP-BOX REPEAT DOMAIN PROTEIN (AFU_ORTHOLOGUE AFUA_7G06430)-RELATED"/>
    <property type="match status" value="1"/>
</dbReference>
<comment type="caution">
    <text evidence="3">The sequence shown here is derived from an EMBL/GenBank/DDBJ whole genome shotgun (WGS) entry which is preliminary data.</text>
</comment>
<keyword evidence="1" id="KW-0732">Signal</keyword>
<dbReference type="SUPFAM" id="SSF50939">
    <property type="entry name" value="Sialidases"/>
    <property type="match status" value="1"/>
</dbReference>
<dbReference type="EMBL" id="PYHR01000002">
    <property type="protein sequence ID" value="PWD49873.1"/>
    <property type="molecule type" value="Genomic_DNA"/>
</dbReference>
<reference evidence="3 4" key="1">
    <citation type="submission" date="2018-03" db="EMBL/GenBank/DDBJ databases">
        <title>Genome assembly of novel Miniimonas species PCH200.</title>
        <authorList>
            <person name="Thakur V."/>
            <person name="Kumar V."/>
            <person name="Singh D."/>
        </authorList>
    </citation>
    <scope>NUCLEOTIDE SEQUENCE [LARGE SCALE GENOMIC DNA]</scope>
    <source>
        <strain evidence="3 4">PCH200</strain>
    </source>
</reference>
<dbReference type="Proteomes" id="UP000245166">
    <property type="component" value="Unassembled WGS sequence"/>
</dbReference>
<organism evidence="3 4">
    <name type="scientific">Serinibacter arcticus</name>
    <dbReference type="NCBI Taxonomy" id="1655435"/>
    <lineage>
        <taxon>Bacteria</taxon>
        <taxon>Bacillati</taxon>
        <taxon>Actinomycetota</taxon>
        <taxon>Actinomycetes</taxon>
        <taxon>Micrococcales</taxon>
        <taxon>Beutenbergiaceae</taxon>
        <taxon>Serinibacter</taxon>
    </lineage>
</organism>
<dbReference type="AlphaFoldDB" id="A0A2U1ZSF6"/>
<feature type="domain" description="SLH" evidence="2">
    <location>
        <begin position="786"/>
        <end position="853"/>
    </location>
</feature>
<dbReference type="PANTHER" id="PTHR38792">
    <property type="entry name" value="BNR/ASP-BOX REPEAT DOMAIN PROTEIN (AFU_ORTHOLOGUE AFUA_7G06430)-RELATED"/>
    <property type="match status" value="1"/>
</dbReference>
<dbReference type="CDD" id="cd15482">
    <property type="entry name" value="Sialidase_non-viral"/>
    <property type="match status" value="1"/>
</dbReference>
<dbReference type="CDD" id="cd00161">
    <property type="entry name" value="beta-trefoil_Ricin-like"/>
    <property type="match status" value="1"/>
</dbReference>
<feature type="chain" id="PRO_5039166576" description="SLH domain-containing protein" evidence="1">
    <location>
        <begin position="32"/>
        <end position="913"/>
    </location>
</feature>
<protein>
    <recommendedName>
        <fullName evidence="2">SLH domain-containing protein</fullName>
    </recommendedName>
</protein>
<name>A0A2U1ZSF6_9MICO</name>
<dbReference type="RefSeq" id="WP_109228256.1">
    <property type="nucleotide sequence ID" value="NZ_PYHR01000002.1"/>
</dbReference>
<keyword evidence="4" id="KW-1185">Reference proteome</keyword>
<sequence length="913" mass="97116">MPRTQTRTRVLARTSAVVAAIALAATTAVSAAAYTPTGGTLYQLPDTADCLKGRGNCAVYPKSTQLPNGRLVASFERATVVPASGGATGLTLPIYASDDYGDTWAPLAEVPAPAYLSDDPEVAQYTSNWTNPNLYVLPETVGDLEEGTLLLSSIVSGEDRYYTERKAADPSWVPNNDGDRENLAIALYSSTDDGATWAFEHIVAEGGWQGGSAGATGSNVSTANLHRQVDPLWEPHLMVHDGELIVYYSDENDYLSVDPTTGVPVINPANDTATDSHGQVLVHRTWDGTAAPWSEPVIDVAGLTEDVAGTSQIGGGRPGMTTVVPTTDGKWLMTFEYFGGGANTRFKIADDPREFGSAPSDVGLGVNQLPVAPGSRTLAMGGSPVLLHLEDGRLVYNASGSGSIWVNESGRSDGRWVEYQTTLGSGYSRNLQYVEGTGQLLILQGTWGGPTSSAVLRFAHVDIGDSDGAYYQLVNRATGQVLGTGDSVNDANLGSFDEPDVQLEAAGSATVPDTQYWRPVTKPGGAVTLLNAAGGRAAAIWTGNPSVGQRVGQWVDDSVGGSWRLVDGEEGHVRLQVASNSGRYLTGSAPDAPVTIQNATTDGTQDWQLVRRAPSATDLTPARADADLVVPTTVDAGAAIELDAARFTPTGLPRNADVEGEVYVIVGDDTVPLGAVAFDGEQRGSITLPSDLEPGTAVRLAVVFERTATIWDEVTIEGDETISFVDVTPSTQFSFEISWLAQQGISTGWVTGSGEREFRPLSPINRDAMAAFLYREAGSPEFQAPKTSPFVDVATDDLFYDEIAWLAEQEITTGWVTASGEREFRPLSPINRDAMAAFLYRAAGSPAFEAPETSPFVDVATDNQYYAEISWLAHEEIATGWKGNDGTSLFQPLVPINRDAMAAFLYRFAHLAE</sequence>
<accession>A0A2U1ZSF6</accession>
<evidence type="ECO:0000313" key="3">
    <source>
        <dbReference type="EMBL" id="PWD49873.1"/>
    </source>
</evidence>
<evidence type="ECO:0000256" key="1">
    <source>
        <dbReference type="SAM" id="SignalP"/>
    </source>
</evidence>
<feature type="domain" description="SLH" evidence="2">
    <location>
        <begin position="720"/>
        <end position="785"/>
    </location>
</feature>
<dbReference type="Gene3D" id="2.120.10.10">
    <property type="match status" value="1"/>
</dbReference>
<dbReference type="InterPro" id="IPR035992">
    <property type="entry name" value="Ricin_B-like_lectins"/>
</dbReference>
<feature type="domain" description="SLH" evidence="2">
    <location>
        <begin position="855"/>
        <end position="913"/>
    </location>
</feature>